<keyword evidence="1" id="KW-1133">Transmembrane helix</keyword>
<dbReference type="InterPro" id="IPR015925">
    <property type="entry name" value="Ryanodine_IP3_receptor"/>
</dbReference>
<protein>
    <submittedName>
        <fullName evidence="2">Inositol 1,4,5-trisphosphate receptor type 1</fullName>
    </submittedName>
</protein>
<keyword evidence="1" id="KW-0812">Transmembrane</keyword>
<keyword evidence="3" id="KW-1185">Reference proteome</keyword>
<dbReference type="GO" id="GO:0006816">
    <property type="term" value="P:calcium ion transport"/>
    <property type="evidence" value="ECO:0007669"/>
    <property type="project" value="InterPro"/>
</dbReference>
<dbReference type="AlphaFoldDB" id="A0AAV4JEC2"/>
<feature type="transmembrane region" description="Helical" evidence="1">
    <location>
        <begin position="79"/>
        <end position="103"/>
    </location>
</feature>
<sequence>QCLPSSEDDDDDEEVEDTPAAHLEVKFFSVTTFYYIIFLLCSILGTIFYGYFFSFHLLHMALMNQLLKRVIQAVTRNGVSLILVAILGLAITFMFSLVAFAFYREYLDADQGRQCRTAYECFTTLIHHGIVEGMYSVREE</sequence>
<evidence type="ECO:0000256" key="1">
    <source>
        <dbReference type="SAM" id="Phobius"/>
    </source>
</evidence>
<organism evidence="2 3">
    <name type="scientific">Elysia marginata</name>
    <dbReference type="NCBI Taxonomy" id="1093978"/>
    <lineage>
        <taxon>Eukaryota</taxon>
        <taxon>Metazoa</taxon>
        <taxon>Spiralia</taxon>
        <taxon>Lophotrochozoa</taxon>
        <taxon>Mollusca</taxon>
        <taxon>Gastropoda</taxon>
        <taxon>Heterobranchia</taxon>
        <taxon>Euthyneura</taxon>
        <taxon>Panpulmonata</taxon>
        <taxon>Sacoglossa</taxon>
        <taxon>Placobranchoidea</taxon>
        <taxon>Plakobranchidae</taxon>
        <taxon>Elysia</taxon>
    </lineage>
</organism>
<reference evidence="2 3" key="1">
    <citation type="journal article" date="2021" name="Elife">
        <title>Chloroplast acquisition without the gene transfer in kleptoplastic sea slugs, Plakobranchus ocellatus.</title>
        <authorList>
            <person name="Maeda T."/>
            <person name="Takahashi S."/>
            <person name="Yoshida T."/>
            <person name="Shimamura S."/>
            <person name="Takaki Y."/>
            <person name="Nagai Y."/>
            <person name="Toyoda A."/>
            <person name="Suzuki Y."/>
            <person name="Arimoto A."/>
            <person name="Ishii H."/>
            <person name="Satoh N."/>
            <person name="Nishiyama T."/>
            <person name="Hasebe M."/>
            <person name="Maruyama T."/>
            <person name="Minagawa J."/>
            <person name="Obokata J."/>
            <person name="Shigenobu S."/>
        </authorList>
    </citation>
    <scope>NUCLEOTIDE SEQUENCE [LARGE SCALE GENOMIC DNA]</scope>
</reference>
<evidence type="ECO:0000313" key="3">
    <source>
        <dbReference type="Proteomes" id="UP000762676"/>
    </source>
</evidence>
<feature type="non-terminal residue" evidence="2">
    <location>
        <position position="1"/>
    </location>
</feature>
<evidence type="ECO:0000313" key="2">
    <source>
        <dbReference type="EMBL" id="GFS18906.1"/>
    </source>
</evidence>
<dbReference type="EMBL" id="BMAT01003028">
    <property type="protein sequence ID" value="GFS18906.1"/>
    <property type="molecule type" value="Genomic_DNA"/>
</dbReference>
<proteinExistence type="predicted"/>
<dbReference type="Proteomes" id="UP000762676">
    <property type="component" value="Unassembled WGS sequence"/>
</dbReference>
<name>A0AAV4JEC2_9GAST</name>
<keyword evidence="2" id="KW-0675">Receptor</keyword>
<keyword evidence="1" id="KW-0472">Membrane</keyword>
<gene>
    <name evidence="2" type="ORF">ElyMa_001533700</name>
</gene>
<dbReference type="PANTHER" id="PTHR13715">
    <property type="entry name" value="RYANODINE RECEPTOR AND IP3 RECEPTOR"/>
    <property type="match status" value="1"/>
</dbReference>
<accession>A0AAV4JEC2</accession>
<feature type="transmembrane region" description="Helical" evidence="1">
    <location>
        <begin position="33"/>
        <end position="58"/>
    </location>
</feature>
<dbReference type="PANTHER" id="PTHR13715:SF99">
    <property type="entry name" value="INOSITOL 1,4,5-TRISPHOSPHATE RECEPTOR-LIKE PROTEIN A"/>
    <property type="match status" value="1"/>
</dbReference>
<comment type="caution">
    <text evidence="2">The sequence shown here is derived from an EMBL/GenBank/DDBJ whole genome shotgun (WGS) entry which is preliminary data.</text>
</comment>